<organism evidence="6 7">
    <name type="scientific">Pseudazoarcus pumilus</name>
    <dbReference type="NCBI Taxonomy" id="2067960"/>
    <lineage>
        <taxon>Bacteria</taxon>
        <taxon>Pseudomonadati</taxon>
        <taxon>Pseudomonadota</taxon>
        <taxon>Betaproteobacteria</taxon>
        <taxon>Rhodocyclales</taxon>
        <taxon>Zoogloeaceae</taxon>
        <taxon>Pseudazoarcus</taxon>
    </lineage>
</organism>
<dbReference type="Proteomes" id="UP000242205">
    <property type="component" value="Chromosome"/>
</dbReference>
<dbReference type="InterPro" id="IPR023439">
    <property type="entry name" value="Mal_deCO2ase/Cit_lyase_ACP"/>
</dbReference>
<keyword evidence="3 5" id="KW-0597">Phosphoprotein</keyword>
<evidence type="ECO:0000313" key="6">
    <source>
        <dbReference type="EMBL" id="AUN95367.1"/>
    </source>
</evidence>
<name>A0A2I6S7Z6_9RHOO</name>
<keyword evidence="7" id="KW-1185">Reference proteome</keyword>
<dbReference type="NCBIfam" id="TIGR03130">
    <property type="entry name" value="malonate_delta"/>
    <property type="match status" value="1"/>
</dbReference>
<dbReference type="KEGG" id="atw:C0099_10780"/>
<proteinExistence type="inferred from homology"/>
<protein>
    <recommendedName>
        <fullName evidence="4">Malonate decarboxylase acyl carrier protein</fullName>
    </recommendedName>
</protein>
<feature type="modified residue" description="O-(phosphoribosyl dephospho-coenzyme A)serine" evidence="5">
    <location>
        <position position="27"/>
    </location>
</feature>
<dbReference type="AlphaFoldDB" id="A0A2I6S7Z6"/>
<comment type="subcellular location">
    <subcellularLocation>
        <location evidence="1">Cytoplasm</location>
    </subcellularLocation>
</comment>
<dbReference type="HAMAP" id="MF_00710">
    <property type="entry name" value="Malonate_deCO2ase_dsu"/>
    <property type="match status" value="1"/>
</dbReference>
<dbReference type="Pfam" id="PF06857">
    <property type="entry name" value="ACP"/>
    <property type="match status" value="1"/>
</dbReference>
<reference evidence="6 7" key="1">
    <citation type="submission" date="2018-01" db="EMBL/GenBank/DDBJ databases">
        <authorList>
            <person name="Fu G.-Y."/>
        </authorList>
    </citation>
    <scope>NUCLEOTIDE SEQUENCE [LARGE SCALE GENOMIC DNA]</scope>
    <source>
        <strain evidence="6 7">SY39</strain>
    </source>
</reference>
<evidence type="ECO:0000256" key="2">
    <source>
        <dbReference type="ARBA" id="ARBA00022490"/>
    </source>
</evidence>
<sequence>MERLHYDIPSHGPARRRDPVLVGVTASGNCEILVEPADAPDTCRVSVNTSAIGFGEIWQAVLGDFGRRHAAGGLAIEINDVGATPAVVSLRLDQAIEAWEEDHA</sequence>
<gene>
    <name evidence="6" type="primary">mdcC</name>
    <name evidence="6" type="ORF">C0099_10780</name>
</gene>
<dbReference type="InterPro" id="IPR009662">
    <property type="entry name" value="Malonate_deCO2ase_dsu"/>
</dbReference>
<dbReference type="OrthoDB" id="120290at2"/>
<dbReference type="EMBL" id="CP025682">
    <property type="protein sequence ID" value="AUN95367.1"/>
    <property type="molecule type" value="Genomic_DNA"/>
</dbReference>
<dbReference type="RefSeq" id="WP_102247416.1">
    <property type="nucleotide sequence ID" value="NZ_CP025682.1"/>
</dbReference>
<keyword evidence="2" id="KW-0963">Cytoplasm</keyword>
<evidence type="ECO:0000313" key="7">
    <source>
        <dbReference type="Proteomes" id="UP000242205"/>
    </source>
</evidence>
<comment type="PTM">
    <text evidence="5">Covalently binds the prosthetic group of malonate decarboxylase.</text>
</comment>
<accession>A0A2I6S7Z6</accession>
<evidence type="ECO:0000256" key="3">
    <source>
        <dbReference type="ARBA" id="ARBA00022553"/>
    </source>
</evidence>
<dbReference type="GO" id="GO:0005737">
    <property type="term" value="C:cytoplasm"/>
    <property type="evidence" value="ECO:0007669"/>
    <property type="project" value="UniProtKB-SubCell"/>
</dbReference>
<evidence type="ECO:0000256" key="5">
    <source>
        <dbReference type="PIRSR" id="PIRSR609662-50"/>
    </source>
</evidence>
<evidence type="ECO:0000256" key="4">
    <source>
        <dbReference type="NCBIfam" id="TIGR03130"/>
    </source>
</evidence>
<evidence type="ECO:0000256" key="1">
    <source>
        <dbReference type="ARBA" id="ARBA00004496"/>
    </source>
</evidence>